<keyword evidence="4 6" id="KW-0067">ATP-binding</keyword>
<dbReference type="GO" id="GO:0005524">
    <property type="term" value="F:ATP binding"/>
    <property type="evidence" value="ECO:0007669"/>
    <property type="project" value="UniProtKB-KW"/>
</dbReference>
<dbReference type="Proteomes" id="UP001139451">
    <property type="component" value="Unassembled WGS sequence"/>
</dbReference>
<comment type="similarity">
    <text evidence="1">Belongs to the ABC transporter superfamily.</text>
</comment>
<comment type="caution">
    <text evidence="6">The sequence shown here is derived from an EMBL/GenBank/DDBJ whole genome shotgun (WGS) entry which is preliminary data.</text>
</comment>
<evidence type="ECO:0000256" key="2">
    <source>
        <dbReference type="ARBA" id="ARBA00022448"/>
    </source>
</evidence>
<dbReference type="SUPFAM" id="SSF52540">
    <property type="entry name" value="P-loop containing nucleoside triphosphate hydrolases"/>
    <property type="match status" value="1"/>
</dbReference>
<evidence type="ECO:0000313" key="7">
    <source>
        <dbReference type="Proteomes" id="UP001139451"/>
    </source>
</evidence>
<proteinExistence type="inferred from homology"/>
<dbReference type="EMBL" id="JAMLDX010000008">
    <property type="protein sequence ID" value="MCP3731098.1"/>
    <property type="molecule type" value="Genomic_DNA"/>
</dbReference>
<evidence type="ECO:0000313" key="6">
    <source>
        <dbReference type="EMBL" id="MCP3731098.1"/>
    </source>
</evidence>
<accession>A0A9X2KPV6</accession>
<keyword evidence="3" id="KW-0547">Nucleotide-binding</keyword>
<keyword evidence="2" id="KW-0813">Transport</keyword>
<dbReference type="InterPro" id="IPR017871">
    <property type="entry name" value="ABC_transporter-like_CS"/>
</dbReference>
<evidence type="ECO:0000259" key="5">
    <source>
        <dbReference type="PROSITE" id="PS50893"/>
    </source>
</evidence>
<keyword evidence="7" id="KW-1185">Reference proteome</keyword>
<dbReference type="GO" id="GO:0016887">
    <property type="term" value="F:ATP hydrolysis activity"/>
    <property type="evidence" value="ECO:0007669"/>
    <property type="project" value="InterPro"/>
</dbReference>
<feature type="domain" description="ABC transporter" evidence="5">
    <location>
        <begin position="22"/>
        <end position="255"/>
    </location>
</feature>
<dbReference type="PROSITE" id="PS50893">
    <property type="entry name" value="ABC_TRANSPORTER_2"/>
    <property type="match status" value="1"/>
</dbReference>
<dbReference type="InterPro" id="IPR003439">
    <property type="entry name" value="ABC_transporter-like_ATP-bd"/>
</dbReference>
<dbReference type="RefSeq" id="WP_254293370.1">
    <property type="nucleotide sequence ID" value="NZ_JAMLDX010000008.1"/>
</dbReference>
<dbReference type="CDD" id="cd03293">
    <property type="entry name" value="ABC_NrtD_SsuB_transporters"/>
    <property type="match status" value="1"/>
</dbReference>
<dbReference type="InterPro" id="IPR003593">
    <property type="entry name" value="AAA+_ATPase"/>
</dbReference>
<evidence type="ECO:0000256" key="1">
    <source>
        <dbReference type="ARBA" id="ARBA00005417"/>
    </source>
</evidence>
<dbReference type="PANTHER" id="PTHR42788:SF13">
    <property type="entry name" value="ALIPHATIC SULFONATES IMPORT ATP-BINDING PROTEIN SSUB"/>
    <property type="match status" value="1"/>
</dbReference>
<dbReference type="AlphaFoldDB" id="A0A9X2KPV6"/>
<organism evidence="6 7">
    <name type="scientific">Sphingomonas tagetis</name>
    <dbReference type="NCBI Taxonomy" id="2949092"/>
    <lineage>
        <taxon>Bacteria</taxon>
        <taxon>Pseudomonadati</taxon>
        <taxon>Pseudomonadota</taxon>
        <taxon>Alphaproteobacteria</taxon>
        <taxon>Sphingomonadales</taxon>
        <taxon>Sphingomonadaceae</taxon>
        <taxon>Sphingomonas</taxon>
    </lineage>
</organism>
<dbReference type="PROSITE" id="PS00211">
    <property type="entry name" value="ABC_TRANSPORTER_1"/>
    <property type="match status" value="1"/>
</dbReference>
<dbReference type="InterPro" id="IPR027417">
    <property type="entry name" value="P-loop_NTPase"/>
</dbReference>
<reference evidence="6" key="1">
    <citation type="submission" date="2022-05" db="EMBL/GenBank/DDBJ databases">
        <title>Sphingomonas sp. strain MG17 Genome sequencing and assembly.</title>
        <authorList>
            <person name="Kim I."/>
        </authorList>
    </citation>
    <scope>NUCLEOTIDE SEQUENCE</scope>
    <source>
        <strain evidence="6">MG17</strain>
    </source>
</reference>
<dbReference type="Pfam" id="PF00005">
    <property type="entry name" value="ABC_tran"/>
    <property type="match status" value="1"/>
</dbReference>
<dbReference type="Gene3D" id="3.40.50.300">
    <property type="entry name" value="P-loop containing nucleotide triphosphate hydrolases"/>
    <property type="match status" value="1"/>
</dbReference>
<protein>
    <submittedName>
        <fullName evidence="6">ABC transporter ATP-binding protein</fullName>
    </submittedName>
</protein>
<gene>
    <name evidence="6" type="ORF">M9978_11730</name>
</gene>
<evidence type="ECO:0000256" key="3">
    <source>
        <dbReference type="ARBA" id="ARBA00022741"/>
    </source>
</evidence>
<name>A0A9X2KPV6_9SPHN</name>
<dbReference type="SMART" id="SM00382">
    <property type="entry name" value="AAA"/>
    <property type="match status" value="1"/>
</dbReference>
<dbReference type="PANTHER" id="PTHR42788">
    <property type="entry name" value="TAURINE IMPORT ATP-BINDING PROTEIN-RELATED"/>
    <property type="match status" value="1"/>
</dbReference>
<sequence>MTLHTRIDTPHVPIDTPANGALTIANLSKDFRIGREALPVLDRIDLDIRAGEFVSIVGPSGCGKSTLVRLIAGLDTDYAGEIRLDGKRIAGTSLDRGLIFQDHRLFPWLTLEENVGLALLNTDIPKPQRARIVAEHIALVNLTGFEQAYPHQLSGGMAQRAAIARALVTEPKLLLLDEPLGALDALTRVHVQRELQRIWLTQRSTMVMVTHDVEEAVFLGDRVIVMDAKPGRIRRIVDIDLPHPRDRSSPILHRLRDEILAELTGPQVDSQAPENLVHLPVREVRA</sequence>
<evidence type="ECO:0000256" key="4">
    <source>
        <dbReference type="ARBA" id="ARBA00022840"/>
    </source>
</evidence>
<dbReference type="InterPro" id="IPR050166">
    <property type="entry name" value="ABC_transporter_ATP-bind"/>
</dbReference>